<name>A0A134AH26_9FIRM</name>
<dbReference type="Proteomes" id="UP000070442">
    <property type="component" value="Unassembled WGS sequence"/>
</dbReference>
<accession>A0A134AH26</accession>
<dbReference type="PATRIC" id="fig|755172.3.peg.722"/>
<comment type="caution">
    <text evidence="1">The sequence shown here is derived from an EMBL/GenBank/DDBJ whole genome shotgun (WGS) entry which is preliminary data.</text>
</comment>
<proteinExistence type="predicted"/>
<reference evidence="2" key="1">
    <citation type="submission" date="2016-01" db="EMBL/GenBank/DDBJ databases">
        <authorList>
            <person name="Mitreva M."/>
            <person name="Pepin K.H."/>
            <person name="Mihindukulasuriya K.A."/>
            <person name="Fulton R."/>
            <person name="Fronick C."/>
            <person name="O'Laughlin M."/>
            <person name="Miner T."/>
            <person name="Herter B."/>
            <person name="Rosa B.A."/>
            <person name="Cordes M."/>
            <person name="Tomlinson C."/>
            <person name="Wollam A."/>
            <person name="Palsikar V.B."/>
            <person name="Mardis E.R."/>
            <person name="Wilson R.K."/>
        </authorList>
    </citation>
    <scope>NUCLEOTIDE SEQUENCE [LARGE SCALE GENOMIC DNA]</scope>
    <source>
        <strain evidence="2">DNF00729</strain>
    </source>
</reference>
<dbReference type="RefSeq" id="WP_068367392.1">
    <property type="nucleotide sequence ID" value="NZ_KQ960172.1"/>
</dbReference>
<keyword evidence="2" id="KW-1185">Reference proteome</keyword>
<dbReference type="EMBL" id="LSDG01000023">
    <property type="protein sequence ID" value="KXB67027.1"/>
    <property type="molecule type" value="Genomic_DNA"/>
</dbReference>
<organism evidence="1 2">
    <name type="scientific">Aedoeadaptatus coxii</name>
    <dbReference type="NCBI Taxonomy" id="755172"/>
    <lineage>
        <taxon>Bacteria</taxon>
        <taxon>Bacillati</taxon>
        <taxon>Bacillota</taxon>
        <taxon>Tissierellia</taxon>
        <taxon>Tissierellales</taxon>
        <taxon>Peptoniphilaceae</taxon>
        <taxon>Aedoeadaptatus</taxon>
    </lineage>
</organism>
<sequence length="92" mass="10821">MQTQREFDFCPNEERDLRLNAIDGGNTARHFLLLQSEFYKPHLGNLFPIYLEKAESGGEYCNSFTNHRNILEKEKHENLAMKIKSVYDIIKT</sequence>
<evidence type="ECO:0000313" key="1">
    <source>
        <dbReference type="EMBL" id="KXB67027.1"/>
    </source>
</evidence>
<evidence type="ECO:0000313" key="2">
    <source>
        <dbReference type="Proteomes" id="UP000070442"/>
    </source>
</evidence>
<gene>
    <name evidence="1" type="ORF">HMPREF1863_00753</name>
</gene>
<protein>
    <submittedName>
        <fullName evidence="1">Uncharacterized protein</fullName>
    </submittedName>
</protein>
<dbReference type="STRING" id="755172.HMPREF1863_00753"/>
<dbReference type="AlphaFoldDB" id="A0A134AH26"/>